<feature type="domain" description="Double jelly roll-like" evidence="1">
    <location>
        <begin position="76"/>
        <end position="397"/>
    </location>
</feature>
<evidence type="ECO:0000259" key="1">
    <source>
        <dbReference type="Pfam" id="PF21738"/>
    </source>
</evidence>
<proteinExistence type="predicted"/>
<dbReference type="Proteomes" id="UP000075809">
    <property type="component" value="Unassembled WGS sequence"/>
</dbReference>
<dbReference type="KEGG" id="mzt:108730259"/>
<sequence length="410" mass="48224">MADILNIGREPIFDDRIIRIETRTYNPYVNTTFGHSDEIRIPIQQQDLYTLPCESFLNIEGRLTSKEEKSDQQPTLGINCVSFMFDEIRYELNGTEIDRNRNVGMTSLMKGYASYSGDFARYMENAGFPHPMFDETVKRLITRDGYFNFYIPLGMLFGFCEDYKHVVINARHELILIRARNDNNCIVGDPATEPKLELFKIQWRMPHVTLNEVNKLSMLRTLESGRYLSMSFRSWDLYEYPLLPSTTKHSWAIKTATQLEKPRYVIFALQTNRKNNMATHKTYFDNCKLTNVKLYLNSEFFPYDDLNLDFDKRRTAILYDMFVRFRASYYQISKENSETLFKTDSFRNFFPLVIIDCSRQNESVKSGTVDVRLEFEFKENVPANTTAYCLIIHDRVIEYSPLSNVVRKIT</sequence>
<gene>
    <name evidence="2" type="ORF">ALC60_13984</name>
</gene>
<accession>A0A151WGP1</accession>
<organism evidence="2 3">
    <name type="scientific">Mycetomoellerius zeteki</name>
    <dbReference type="NCBI Taxonomy" id="64791"/>
    <lineage>
        <taxon>Eukaryota</taxon>
        <taxon>Metazoa</taxon>
        <taxon>Ecdysozoa</taxon>
        <taxon>Arthropoda</taxon>
        <taxon>Hexapoda</taxon>
        <taxon>Insecta</taxon>
        <taxon>Pterygota</taxon>
        <taxon>Neoptera</taxon>
        <taxon>Endopterygota</taxon>
        <taxon>Hymenoptera</taxon>
        <taxon>Apocrita</taxon>
        <taxon>Aculeata</taxon>
        <taxon>Formicoidea</taxon>
        <taxon>Formicidae</taxon>
        <taxon>Myrmicinae</taxon>
        <taxon>Mycetomoellerius</taxon>
    </lineage>
</organism>
<dbReference type="Pfam" id="PF21738">
    <property type="entry name" value="DJR-like_dom"/>
    <property type="match status" value="1"/>
</dbReference>
<evidence type="ECO:0000313" key="2">
    <source>
        <dbReference type="EMBL" id="KYQ47009.1"/>
    </source>
</evidence>
<dbReference type="AlphaFoldDB" id="A0A151WGP1"/>
<evidence type="ECO:0000313" key="3">
    <source>
        <dbReference type="Proteomes" id="UP000075809"/>
    </source>
</evidence>
<dbReference type="InterPro" id="IPR049512">
    <property type="entry name" value="DJR-like_dom"/>
</dbReference>
<reference evidence="2 3" key="1">
    <citation type="submission" date="2015-09" db="EMBL/GenBank/DDBJ databases">
        <title>Trachymyrmex zeteki WGS genome.</title>
        <authorList>
            <person name="Nygaard S."/>
            <person name="Hu H."/>
            <person name="Boomsma J."/>
            <person name="Zhang G."/>
        </authorList>
    </citation>
    <scope>NUCLEOTIDE SEQUENCE [LARGE SCALE GENOMIC DNA]</scope>
    <source>
        <strain evidence="2">Tzet28-1</strain>
        <tissue evidence="2">Whole body</tissue>
    </source>
</reference>
<dbReference type="PANTHER" id="PTHR36159">
    <property type="entry name" value="PROTEIN CBG23766"/>
    <property type="match status" value="1"/>
</dbReference>
<name>A0A151WGP1_9HYME</name>
<protein>
    <recommendedName>
        <fullName evidence="1">Double jelly roll-like domain-containing protein</fullName>
    </recommendedName>
</protein>
<dbReference type="STRING" id="64791.A0A151WGP1"/>
<dbReference type="OrthoDB" id="7658705at2759"/>
<keyword evidence="3" id="KW-1185">Reference proteome</keyword>
<dbReference type="EMBL" id="KQ983155">
    <property type="protein sequence ID" value="KYQ47009.1"/>
    <property type="molecule type" value="Genomic_DNA"/>
</dbReference>
<dbReference type="PANTHER" id="PTHR36159:SF1">
    <property type="entry name" value="RETROVIRUS-RELATED POL POLYPROTEIN FROM TRANSPOSON 412-LIKE PROTEIN"/>
    <property type="match status" value="1"/>
</dbReference>